<protein>
    <submittedName>
        <fullName evidence="2">Uncharacterized protein</fullName>
    </submittedName>
</protein>
<evidence type="ECO:0000313" key="2">
    <source>
        <dbReference type="EMBL" id="CAI2363635.1"/>
    </source>
</evidence>
<evidence type="ECO:0000256" key="1">
    <source>
        <dbReference type="SAM" id="MobiDB-lite"/>
    </source>
</evidence>
<gene>
    <name evidence="2" type="ORF">ECRASSUSDP1_LOCUS4971</name>
</gene>
<comment type="caution">
    <text evidence="2">The sequence shown here is derived from an EMBL/GenBank/DDBJ whole genome shotgun (WGS) entry which is preliminary data.</text>
</comment>
<feature type="compositionally biased region" description="Basic residues" evidence="1">
    <location>
        <begin position="65"/>
        <end position="76"/>
    </location>
</feature>
<proteinExistence type="predicted"/>
<feature type="compositionally biased region" description="Basic and acidic residues" evidence="1">
    <location>
        <begin position="84"/>
        <end position="95"/>
    </location>
</feature>
<sequence length="166" mass="20447">MVFDDWCYKKEIGNPRITLIEQEIKYKLLLKMRKELSQEISTKRDLHNKETRGRAKKMEKWLTRKKRELSQKKKMQKSTNALKRIQDRDRKEMNKKAFNKWLRKSMGDLKLERRKTKEIQREKQNDNLERQQEQKKIQSEIAFKQWVKGKRIQKSKEKKVNRDLSQ</sequence>
<organism evidence="2 3">
    <name type="scientific">Euplotes crassus</name>
    <dbReference type="NCBI Taxonomy" id="5936"/>
    <lineage>
        <taxon>Eukaryota</taxon>
        <taxon>Sar</taxon>
        <taxon>Alveolata</taxon>
        <taxon>Ciliophora</taxon>
        <taxon>Intramacronucleata</taxon>
        <taxon>Spirotrichea</taxon>
        <taxon>Hypotrichia</taxon>
        <taxon>Euplotida</taxon>
        <taxon>Euplotidae</taxon>
        <taxon>Moneuplotes</taxon>
    </lineage>
</organism>
<dbReference type="Proteomes" id="UP001295684">
    <property type="component" value="Unassembled WGS sequence"/>
</dbReference>
<feature type="region of interest" description="Disordered" evidence="1">
    <location>
        <begin position="65"/>
        <end position="96"/>
    </location>
</feature>
<dbReference type="AlphaFoldDB" id="A0AAD1U951"/>
<dbReference type="EMBL" id="CAMPGE010004787">
    <property type="protein sequence ID" value="CAI2363635.1"/>
    <property type="molecule type" value="Genomic_DNA"/>
</dbReference>
<reference evidence="2" key="1">
    <citation type="submission" date="2023-07" db="EMBL/GenBank/DDBJ databases">
        <authorList>
            <consortium name="AG Swart"/>
            <person name="Singh M."/>
            <person name="Singh A."/>
            <person name="Seah K."/>
            <person name="Emmerich C."/>
        </authorList>
    </citation>
    <scope>NUCLEOTIDE SEQUENCE</scope>
    <source>
        <strain evidence="2">DP1</strain>
    </source>
</reference>
<accession>A0AAD1U951</accession>
<keyword evidence="3" id="KW-1185">Reference proteome</keyword>
<evidence type="ECO:0000313" key="3">
    <source>
        <dbReference type="Proteomes" id="UP001295684"/>
    </source>
</evidence>
<feature type="region of interest" description="Disordered" evidence="1">
    <location>
        <begin position="112"/>
        <end position="135"/>
    </location>
</feature>
<name>A0AAD1U951_EUPCR</name>